<dbReference type="CDD" id="cd06170">
    <property type="entry name" value="LuxR_C_like"/>
    <property type="match status" value="1"/>
</dbReference>
<dbReference type="PRINTS" id="PR00038">
    <property type="entry name" value="HTHLUXR"/>
</dbReference>
<evidence type="ECO:0000256" key="2">
    <source>
        <dbReference type="ARBA" id="ARBA00023125"/>
    </source>
</evidence>
<evidence type="ECO:0000256" key="3">
    <source>
        <dbReference type="ARBA" id="ARBA00023163"/>
    </source>
</evidence>
<dbReference type="Gene3D" id="1.10.10.10">
    <property type="entry name" value="Winged helix-like DNA-binding domain superfamily/Winged helix DNA-binding domain"/>
    <property type="match status" value="1"/>
</dbReference>
<dbReference type="PROSITE" id="PS50043">
    <property type="entry name" value="HTH_LUXR_2"/>
    <property type="match status" value="1"/>
</dbReference>
<dbReference type="AlphaFoldDB" id="A0A6J4KQL1"/>
<dbReference type="SUPFAM" id="SSF46894">
    <property type="entry name" value="C-terminal effector domain of the bipartite response regulators"/>
    <property type="match status" value="1"/>
</dbReference>
<dbReference type="EMBL" id="CADCUC010000087">
    <property type="protein sequence ID" value="CAA9311329.1"/>
    <property type="molecule type" value="Genomic_DNA"/>
</dbReference>
<dbReference type="Pfam" id="PF00196">
    <property type="entry name" value="GerE"/>
    <property type="match status" value="1"/>
</dbReference>
<dbReference type="PANTHER" id="PTHR44688:SF16">
    <property type="entry name" value="DNA-BINDING TRANSCRIPTIONAL ACTIVATOR DEVR_DOSR"/>
    <property type="match status" value="1"/>
</dbReference>
<dbReference type="InterPro" id="IPR016032">
    <property type="entry name" value="Sig_transdc_resp-reg_C-effctor"/>
</dbReference>
<feature type="domain" description="HTH luxR-type" evidence="4">
    <location>
        <begin position="128"/>
        <end position="193"/>
    </location>
</feature>
<evidence type="ECO:0000313" key="5">
    <source>
        <dbReference type="EMBL" id="CAA9311329.1"/>
    </source>
</evidence>
<keyword evidence="1" id="KW-0805">Transcription regulation</keyword>
<dbReference type="SMART" id="SM00421">
    <property type="entry name" value="HTH_LUXR"/>
    <property type="match status" value="1"/>
</dbReference>
<evidence type="ECO:0000259" key="4">
    <source>
        <dbReference type="PROSITE" id="PS50043"/>
    </source>
</evidence>
<proteinExistence type="predicted"/>
<reference evidence="5" key="1">
    <citation type="submission" date="2020-02" db="EMBL/GenBank/DDBJ databases">
        <authorList>
            <person name="Meier V. D."/>
        </authorList>
    </citation>
    <scope>NUCLEOTIDE SEQUENCE</scope>
    <source>
        <strain evidence="5">AVDCRST_MAG90</strain>
    </source>
</reference>
<gene>
    <name evidence="5" type="ORF">AVDCRST_MAG90-458</name>
</gene>
<dbReference type="GO" id="GO:0003677">
    <property type="term" value="F:DNA binding"/>
    <property type="evidence" value="ECO:0007669"/>
    <property type="project" value="UniProtKB-KW"/>
</dbReference>
<name>A0A6J4KQL1_9HYPH</name>
<dbReference type="InterPro" id="IPR000792">
    <property type="entry name" value="Tscrpt_reg_LuxR_C"/>
</dbReference>
<keyword evidence="3" id="KW-0804">Transcription</keyword>
<feature type="non-terminal residue" evidence="5">
    <location>
        <position position="1"/>
    </location>
</feature>
<evidence type="ECO:0000256" key="1">
    <source>
        <dbReference type="ARBA" id="ARBA00023015"/>
    </source>
</evidence>
<protein>
    <recommendedName>
        <fullName evidence="4">HTH luxR-type domain-containing protein</fullName>
    </recommendedName>
</protein>
<dbReference type="PANTHER" id="PTHR44688">
    <property type="entry name" value="DNA-BINDING TRANSCRIPTIONAL ACTIVATOR DEVR_DOSR"/>
    <property type="match status" value="1"/>
</dbReference>
<accession>A0A6J4KQL1</accession>
<organism evidence="5">
    <name type="scientific">uncultured Microvirga sp</name>
    <dbReference type="NCBI Taxonomy" id="412392"/>
    <lineage>
        <taxon>Bacteria</taxon>
        <taxon>Pseudomonadati</taxon>
        <taxon>Pseudomonadota</taxon>
        <taxon>Alphaproteobacteria</taxon>
        <taxon>Hyphomicrobiales</taxon>
        <taxon>Methylobacteriaceae</taxon>
        <taxon>Microvirga</taxon>
        <taxon>environmental samples</taxon>
    </lineage>
</organism>
<keyword evidence="2" id="KW-0238">DNA-binding</keyword>
<sequence>DVCRAASAPPDLIDDLKNLLQGRRTTIARWYPCHAPHRRRWFLLFGLHDERCGPATTTLFHIEATTLIPEHGIERLEEERPDIRTPEHVAERSLEAALSRVLPAMLTGLRGDVPDEDQEGKALGREEARAVTKALTKKQLEVLLLVGTGKSNAEIGEALSASPNTIKLHVSAILKRLSLETRAQAVVLGARLKARDL</sequence>
<dbReference type="InterPro" id="IPR036388">
    <property type="entry name" value="WH-like_DNA-bd_sf"/>
</dbReference>
<dbReference type="GO" id="GO:0006355">
    <property type="term" value="P:regulation of DNA-templated transcription"/>
    <property type="evidence" value="ECO:0007669"/>
    <property type="project" value="InterPro"/>
</dbReference>